<dbReference type="SUPFAM" id="SSF56925">
    <property type="entry name" value="OMPA-like"/>
    <property type="match status" value="1"/>
</dbReference>
<evidence type="ECO:0000259" key="2">
    <source>
        <dbReference type="Pfam" id="PF13505"/>
    </source>
</evidence>
<evidence type="ECO:0000256" key="1">
    <source>
        <dbReference type="ARBA" id="ARBA00022729"/>
    </source>
</evidence>
<name>A0A6S6SY10_9BACT</name>
<dbReference type="InterPro" id="IPR011250">
    <property type="entry name" value="OMP/PagP_B-barrel"/>
</dbReference>
<dbReference type="InterPro" id="IPR027385">
    <property type="entry name" value="Beta-barrel_OMP"/>
</dbReference>
<feature type="domain" description="Outer membrane protein beta-barrel" evidence="2">
    <location>
        <begin position="50"/>
        <end position="228"/>
    </location>
</feature>
<accession>A0A6S6SY10</accession>
<proteinExistence type="predicted"/>
<dbReference type="Gene3D" id="2.40.160.20">
    <property type="match status" value="1"/>
</dbReference>
<evidence type="ECO:0000313" key="3">
    <source>
        <dbReference type="EMBL" id="CAA6808088.1"/>
    </source>
</evidence>
<sequence>MKKIQLSVLTFVLGTNVLMAGGELLPITPYHVEDVKAAQVIPVTPVIEAPVAVVVAPVLANAEVSPFYVGMGVVAARYDSNCVTKPMDKTGGVVLRAGYDFNEYMGLEARGLISSYKEDGGKIKHLGGFLKPMYPISDTVNAYGLLGYAKSTTQGSLRRTDVSGLAFGAGLEYDFSEDKQKEAKYDREFDGKADQEKGFGVFADYERLYYKENSPDLDAVSVGITYDF</sequence>
<reference evidence="3" key="1">
    <citation type="submission" date="2020-01" db="EMBL/GenBank/DDBJ databases">
        <authorList>
            <person name="Meier V. D."/>
            <person name="Meier V D."/>
        </authorList>
    </citation>
    <scope>NUCLEOTIDE SEQUENCE</scope>
    <source>
        <strain evidence="3">HLG_WM_MAG_05</strain>
    </source>
</reference>
<organism evidence="3">
    <name type="scientific">uncultured Sulfurovum sp</name>
    <dbReference type="NCBI Taxonomy" id="269237"/>
    <lineage>
        <taxon>Bacteria</taxon>
        <taxon>Pseudomonadati</taxon>
        <taxon>Campylobacterota</taxon>
        <taxon>Epsilonproteobacteria</taxon>
        <taxon>Campylobacterales</taxon>
        <taxon>Sulfurovaceae</taxon>
        <taxon>Sulfurovum</taxon>
        <taxon>environmental samples</taxon>
    </lineage>
</organism>
<keyword evidence="1" id="KW-0732">Signal</keyword>
<dbReference type="Pfam" id="PF13505">
    <property type="entry name" value="OMP_b-brl"/>
    <property type="match status" value="1"/>
</dbReference>
<gene>
    <name evidence="3" type="ORF">HELGO_WM13296</name>
</gene>
<dbReference type="EMBL" id="CACVAU010000027">
    <property type="protein sequence ID" value="CAA6808088.1"/>
    <property type="molecule type" value="Genomic_DNA"/>
</dbReference>
<protein>
    <recommendedName>
        <fullName evidence="2">Outer membrane protein beta-barrel domain-containing protein</fullName>
    </recommendedName>
</protein>
<dbReference type="AlphaFoldDB" id="A0A6S6SY10"/>